<keyword evidence="3" id="KW-1185">Reference proteome</keyword>
<evidence type="ECO:0000313" key="2">
    <source>
        <dbReference type="EMBL" id="CAG7643654.1"/>
    </source>
</evidence>
<dbReference type="AlphaFoldDB" id="A0A9W4MHE1"/>
<dbReference type="Pfam" id="PF14350">
    <property type="entry name" value="Beta_protein"/>
    <property type="match status" value="1"/>
</dbReference>
<gene>
    <name evidence="2" type="ORF">SBRY_30860</name>
</gene>
<evidence type="ECO:0008006" key="4">
    <source>
        <dbReference type="Google" id="ProtNLM"/>
    </source>
</evidence>
<feature type="compositionally biased region" description="Basic and acidic residues" evidence="1">
    <location>
        <begin position="43"/>
        <end position="54"/>
    </location>
</feature>
<evidence type="ECO:0000256" key="1">
    <source>
        <dbReference type="SAM" id="MobiDB-lite"/>
    </source>
</evidence>
<comment type="caution">
    <text evidence="2">The sequence shown here is derived from an EMBL/GenBank/DDBJ whole genome shotgun (WGS) entry which is preliminary data.</text>
</comment>
<dbReference type="Proteomes" id="UP001153328">
    <property type="component" value="Unassembled WGS sequence"/>
</dbReference>
<reference evidence="2" key="1">
    <citation type="submission" date="2021-06" db="EMBL/GenBank/DDBJ databases">
        <authorList>
            <person name="Arsene-Ploetze F."/>
        </authorList>
    </citation>
    <scope>NUCLEOTIDE SEQUENCE</scope>
    <source>
        <strain evidence="2">SBRY1</strain>
    </source>
</reference>
<sequence>MVVDPVYVPFLPARRDAWQAYERLDARVRRRITPLWTVVPRTGPERPRGDRSAADTDEDPRTFGPWLTRRIDAVLDASSSSVGWADATHLEGLVQAAASGLWRLATQSRLRLVTGPERNHRLQRYTADLALLSGRGLGIRVLLDEPPEGSRSAELLELVDRVRLPPSQLDLLLDLGPVTDTADAGKIALAALDLLAGLLPWRTVVLAAGAFPRTIQPLASGLSLVVPRHDWLVHHLVRSSRPEFRSPLLYGDYSAEHALSANIPSVRRPGPPWGLMRYTAPDAFLVAPALTRGPYRAERVRAVARGIAEAEVFRPGRSEGERWLHACAYGSGSDGTGNAETWIRVGHIQHMSFAVAQLTGGEA</sequence>
<dbReference type="InterPro" id="IPR025683">
    <property type="entry name" value="Protein_beta"/>
</dbReference>
<organism evidence="2 3">
    <name type="scientific">Actinacidiphila bryophytorum</name>
    <dbReference type="NCBI Taxonomy" id="1436133"/>
    <lineage>
        <taxon>Bacteria</taxon>
        <taxon>Bacillati</taxon>
        <taxon>Actinomycetota</taxon>
        <taxon>Actinomycetes</taxon>
        <taxon>Kitasatosporales</taxon>
        <taxon>Streptomycetaceae</taxon>
        <taxon>Actinacidiphila</taxon>
    </lineage>
</organism>
<name>A0A9W4MHE1_9ACTN</name>
<dbReference type="EMBL" id="CAJVAX010000017">
    <property type="protein sequence ID" value="CAG7643654.1"/>
    <property type="molecule type" value="Genomic_DNA"/>
</dbReference>
<protein>
    <recommendedName>
        <fullName evidence="4">Beta protein</fullName>
    </recommendedName>
</protein>
<accession>A0A9W4MHE1</accession>
<proteinExistence type="predicted"/>
<feature type="region of interest" description="Disordered" evidence="1">
    <location>
        <begin position="39"/>
        <end position="61"/>
    </location>
</feature>
<evidence type="ECO:0000313" key="3">
    <source>
        <dbReference type="Proteomes" id="UP001153328"/>
    </source>
</evidence>